<dbReference type="GO" id="GO:0006310">
    <property type="term" value="P:DNA recombination"/>
    <property type="evidence" value="ECO:0007669"/>
    <property type="project" value="UniProtKB-KW"/>
</dbReference>
<sequence>MNAPVLQHALVPIMAETTTPHPDTPHPENFTHESSAPPDEQLTAAPAEKREASSSDAPTSTLTPPLRAHSPLADAIAAFDEYMVRKGFSDNTIKAFQNDLKFLSEYLGGDTKLYHITTQALDEFLPWLAENRGMHFSAKTQARRITTMKVFFGWLHGIGVIGVDPAEPIVQIQARTPLPIILRDSDVRTLLLKAQDISRDREKPDARPYLLLSLLLQTGIKKSECARLMLEDIDVSQPQSPFVTIRYREERYKHKNRTLGLTATFTPAFQQYLEQYKPKELLFECTPRNLEYVLEELGELAGIRYVQVGFETLRWTCAVRDFRNGMPEEQLRQKLGLSKISWRETSEKIRLLANR</sequence>
<dbReference type="InterPro" id="IPR011010">
    <property type="entry name" value="DNA_brk_join_enz"/>
</dbReference>
<dbReference type="InterPro" id="IPR010998">
    <property type="entry name" value="Integrase_recombinase_N"/>
</dbReference>
<dbReference type="Gene3D" id="1.10.150.130">
    <property type="match status" value="1"/>
</dbReference>
<evidence type="ECO:0000256" key="2">
    <source>
        <dbReference type="ARBA" id="ARBA00022908"/>
    </source>
</evidence>
<keyword evidence="4" id="KW-0233">DNA recombination</keyword>
<dbReference type="PANTHER" id="PTHR30349">
    <property type="entry name" value="PHAGE INTEGRASE-RELATED"/>
    <property type="match status" value="1"/>
</dbReference>
<dbReference type="InterPro" id="IPR044068">
    <property type="entry name" value="CB"/>
</dbReference>
<dbReference type="Pfam" id="PF00589">
    <property type="entry name" value="Phage_integrase"/>
    <property type="match status" value="1"/>
</dbReference>
<evidence type="ECO:0000256" key="3">
    <source>
        <dbReference type="ARBA" id="ARBA00023125"/>
    </source>
</evidence>
<feature type="compositionally biased region" description="Polar residues" evidence="6">
    <location>
        <begin position="54"/>
        <end position="63"/>
    </location>
</feature>
<feature type="domain" description="Core-binding (CB)" evidence="8">
    <location>
        <begin position="70"/>
        <end position="156"/>
    </location>
</feature>
<dbReference type="GO" id="GO:0015074">
    <property type="term" value="P:DNA integration"/>
    <property type="evidence" value="ECO:0007669"/>
    <property type="project" value="UniProtKB-KW"/>
</dbReference>
<dbReference type="STRING" id="926550.CLDAP_22790"/>
<evidence type="ECO:0000256" key="6">
    <source>
        <dbReference type="SAM" id="MobiDB-lite"/>
    </source>
</evidence>
<dbReference type="OrthoDB" id="154678at2"/>
<dbReference type="PANTHER" id="PTHR30349:SF41">
    <property type="entry name" value="INTEGRASE_RECOMBINASE PROTEIN MJ0367-RELATED"/>
    <property type="match status" value="1"/>
</dbReference>
<dbReference type="InterPro" id="IPR050090">
    <property type="entry name" value="Tyrosine_recombinase_XerCD"/>
</dbReference>
<dbReference type="GO" id="GO:0003677">
    <property type="term" value="F:DNA binding"/>
    <property type="evidence" value="ECO:0007669"/>
    <property type="project" value="UniProtKB-UniRule"/>
</dbReference>
<evidence type="ECO:0000256" key="4">
    <source>
        <dbReference type="ARBA" id="ARBA00023172"/>
    </source>
</evidence>
<dbReference type="KEGG" id="cap:CLDAP_22790"/>
<feature type="domain" description="Tyr recombinase" evidence="7">
    <location>
        <begin position="177"/>
        <end position="355"/>
    </location>
</feature>
<comment type="similarity">
    <text evidence="1">Belongs to the 'phage' integrase family.</text>
</comment>
<dbReference type="AlphaFoldDB" id="I0I4Y1"/>
<proteinExistence type="inferred from homology"/>
<dbReference type="InterPro" id="IPR013762">
    <property type="entry name" value="Integrase-like_cat_sf"/>
</dbReference>
<organism evidence="9 10">
    <name type="scientific">Caldilinea aerophila (strain DSM 14535 / JCM 11387 / NBRC 104270 / STL-6-O1)</name>
    <dbReference type="NCBI Taxonomy" id="926550"/>
    <lineage>
        <taxon>Bacteria</taxon>
        <taxon>Bacillati</taxon>
        <taxon>Chloroflexota</taxon>
        <taxon>Caldilineae</taxon>
        <taxon>Caldilineales</taxon>
        <taxon>Caldilineaceae</taxon>
        <taxon>Caldilinea</taxon>
    </lineage>
</organism>
<evidence type="ECO:0000256" key="5">
    <source>
        <dbReference type="PROSITE-ProRule" id="PRU01248"/>
    </source>
</evidence>
<dbReference type="SUPFAM" id="SSF56349">
    <property type="entry name" value="DNA breaking-rejoining enzymes"/>
    <property type="match status" value="1"/>
</dbReference>
<evidence type="ECO:0008006" key="11">
    <source>
        <dbReference type="Google" id="ProtNLM"/>
    </source>
</evidence>
<evidence type="ECO:0000259" key="8">
    <source>
        <dbReference type="PROSITE" id="PS51900"/>
    </source>
</evidence>
<feature type="region of interest" description="Disordered" evidence="6">
    <location>
        <begin position="16"/>
        <end position="67"/>
    </location>
</feature>
<dbReference type="InterPro" id="IPR002104">
    <property type="entry name" value="Integrase_catalytic"/>
</dbReference>
<gene>
    <name evidence="9" type="ordered locus">CLDAP_22790</name>
</gene>
<name>I0I4Y1_CALAS</name>
<reference evidence="9 10" key="1">
    <citation type="submission" date="2012-02" db="EMBL/GenBank/DDBJ databases">
        <title>Complete genome sequence of Caldilinea aerophila DSM 14535 (= NBRC 102666).</title>
        <authorList>
            <person name="Oguchi A."/>
            <person name="Hosoyama A."/>
            <person name="Sekine M."/>
            <person name="Fukai R."/>
            <person name="Kato Y."/>
            <person name="Nakamura S."/>
            <person name="Hanada S."/>
            <person name="Yamazaki S."/>
            <person name="Fujita N."/>
        </authorList>
    </citation>
    <scope>NUCLEOTIDE SEQUENCE [LARGE SCALE GENOMIC DNA]</scope>
    <source>
        <strain evidence="10">DSM 14535 / JCM 11387 / NBRC 104270 / STL-6-O1</strain>
    </source>
</reference>
<dbReference type="eggNOG" id="COG4974">
    <property type="taxonomic scope" value="Bacteria"/>
</dbReference>
<keyword evidence="10" id="KW-1185">Reference proteome</keyword>
<dbReference type="Proteomes" id="UP000007880">
    <property type="component" value="Chromosome"/>
</dbReference>
<protein>
    <recommendedName>
        <fullName evidence="11">Site-specific integrase</fullName>
    </recommendedName>
</protein>
<keyword evidence="3 5" id="KW-0238">DNA-binding</keyword>
<dbReference type="CDD" id="cd00397">
    <property type="entry name" value="DNA_BRE_C"/>
    <property type="match status" value="1"/>
</dbReference>
<dbReference type="PROSITE" id="PS51900">
    <property type="entry name" value="CB"/>
    <property type="match status" value="1"/>
</dbReference>
<dbReference type="PROSITE" id="PS51898">
    <property type="entry name" value="TYR_RECOMBINASE"/>
    <property type="match status" value="1"/>
</dbReference>
<evidence type="ECO:0000313" key="10">
    <source>
        <dbReference type="Proteomes" id="UP000007880"/>
    </source>
</evidence>
<evidence type="ECO:0000256" key="1">
    <source>
        <dbReference type="ARBA" id="ARBA00008857"/>
    </source>
</evidence>
<evidence type="ECO:0000259" key="7">
    <source>
        <dbReference type="PROSITE" id="PS51898"/>
    </source>
</evidence>
<dbReference type="EMBL" id="AP012337">
    <property type="protein sequence ID" value="BAM00319.1"/>
    <property type="molecule type" value="Genomic_DNA"/>
</dbReference>
<keyword evidence="2" id="KW-0229">DNA integration</keyword>
<accession>I0I4Y1</accession>
<dbReference type="Pfam" id="PF02899">
    <property type="entry name" value="Phage_int_SAM_1"/>
    <property type="match status" value="1"/>
</dbReference>
<dbReference type="InterPro" id="IPR004107">
    <property type="entry name" value="Integrase_SAM-like_N"/>
</dbReference>
<dbReference type="HOGENOM" id="CLU_780058_0_0_0"/>
<dbReference type="Gene3D" id="1.10.443.10">
    <property type="entry name" value="Intergrase catalytic core"/>
    <property type="match status" value="1"/>
</dbReference>
<evidence type="ECO:0000313" key="9">
    <source>
        <dbReference type="EMBL" id="BAM00319.1"/>
    </source>
</evidence>